<reference evidence="1" key="1">
    <citation type="journal article" date="2013" name="Environ. Microbiol.">
        <title>Seasonally variable intestinal metagenomes of the red palm weevil (Rhynchophorus ferrugineus).</title>
        <authorList>
            <person name="Jia S."/>
            <person name="Zhang X."/>
            <person name="Zhang G."/>
            <person name="Yin A."/>
            <person name="Zhang S."/>
            <person name="Li F."/>
            <person name="Wang L."/>
            <person name="Zhao D."/>
            <person name="Yun Q."/>
            <person name="Tala"/>
            <person name="Wang J."/>
            <person name="Sun G."/>
            <person name="Baabdullah M."/>
            <person name="Yu X."/>
            <person name="Hu S."/>
            <person name="Al-Mssallem I.S."/>
            <person name="Yu J."/>
        </authorList>
    </citation>
    <scope>NUCLEOTIDE SEQUENCE</scope>
</reference>
<dbReference type="Gene3D" id="1.10.530.10">
    <property type="match status" value="1"/>
</dbReference>
<dbReference type="AlphaFoldDB" id="A0A060C8S9"/>
<dbReference type="EMBL" id="KF124323">
    <property type="protein sequence ID" value="AIA91639.1"/>
    <property type="molecule type" value="Genomic_DNA"/>
</dbReference>
<evidence type="ECO:0000313" key="1">
    <source>
        <dbReference type="EMBL" id="AIA91639.1"/>
    </source>
</evidence>
<organism evidence="1">
    <name type="scientific">uncultured Desulfovibrio sp</name>
    <dbReference type="NCBI Taxonomy" id="167968"/>
    <lineage>
        <taxon>Bacteria</taxon>
        <taxon>Pseudomonadati</taxon>
        <taxon>Thermodesulfobacteriota</taxon>
        <taxon>Desulfovibrionia</taxon>
        <taxon>Desulfovibrionales</taxon>
        <taxon>Desulfovibrionaceae</taxon>
        <taxon>Desulfovibrio</taxon>
        <taxon>environmental samples</taxon>
    </lineage>
</organism>
<accession>A0A060C8S9</accession>
<protein>
    <submittedName>
        <fullName evidence="1">CAZy families GH23 protein</fullName>
    </submittedName>
</protein>
<proteinExistence type="predicted"/>
<dbReference type="InterPro" id="IPR023346">
    <property type="entry name" value="Lysozyme-like_dom_sf"/>
</dbReference>
<sequence length="73" mass="8402">PLAREYCTLAAYNMGPNGFLRLYGKNIGEAVARINSMSVDDFYRDLISRLPARETRAYVARVQRMKQQYAALR</sequence>
<dbReference type="SUPFAM" id="SSF53955">
    <property type="entry name" value="Lysozyme-like"/>
    <property type="match status" value="1"/>
</dbReference>
<feature type="non-terminal residue" evidence="1">
    <location>
        <position position="1"/>
    </location>
</feature>
<name>A0A060C8S9_9BACT</name>